<dbReference type="AlphaFoldDB" id="A0A6A5SQZ5"/>
<dbReference type="OrthoDB" id="3779466at2759"/>
<protein>
    <submittedName>
        <fullName evidence="2">Uncharacterized protein</fullName>
    </submittedName>
</protein>
<dbReference type="Proteomes" id="UP000800038">
    <property type="component" value="Unassembled WGS sequence"/>
</dbReference>
<dbReference type="EMBL" id="ML976029">
    <property type="protein sequence ID" value="KAF1943065.1"/>
    <property type="molecule type" value="Genomic_DNA"/>
</dbReference>
<keyword evidence="3" id="KW-1185">Reference proteome</keyword>
<evidence type="ECO:0000313" key="2">
    <source>
        <dbReference type="EMBL" id="KAF1943065.1"/>
    </source>
</evidence>
<proteinExistence type="predicted"/>
<accession>A0A6A5SQZ5</accession>
<gene>
    <name evidence="2" type="ORF">EJ02DRAFT_153133</name>
</gene>
<feature type="compositionally biased region" description="Basic residues" evidence="1">
    <location>
        <begin position="327"/>
        <end position="337"/>
    </location>
</feature>
<sequence>MAPRKQYNLDDFTRYGQTYFPDAFAIISDISAYKFDKKTYVNESQEPHQVEMLKVGFYHRRAGGPSVWAYTTGSAMYYFWGNRSEEVLSLVPEENRSRIYYDGQFGTMAGRQDTKGITPTRKLGQVIVETVVNFLYLLTGQLDFVFNTQNTDMLGNLKHASMNLKANLADDNKDTKYAVLAQSHGIGTRQATPEEQGERHERIARPSRRVAQREDDVEIVFPKRTLVDAYRADPGDRPYHRSKRTSLLEHVVKYESQIDTELEQAKQAYQHDVATLQAKLADQEQRRRSAKELTKNWRLKCGERASEAADWKRKYERLQEKFAKSKERNRRVKGKASIKKEEDD</sequence>
<evidence type="ECO:0000313" key="3">
    <source>
        <dbReference type="Proteomes" id="UP000800038"/>
    </source>
</evidence>
<feature type="region of interest" description="Disordered" evidence="1">
    <location>
        <begin position="324"/>
        <end position="344"/>
    </location>
</feature>
<evidence type="ECO:0000256" key="1">
    <source>
        <dbReference type="SAM" id="MobiDB-lite"/>
    </source>
</evidence>
<organism evidence="2 3">
    <name type="scientific">Clathrospora elynae</name>
    <dbReference type="NCBI Taxonomy" id="706981"/>
    <lineage>
        <taxon>Eukaryota</taxon>
        <taxon>Fungi</taxon>
        <taxon>Dikarya</taxon>
        <taxon>Ascomycota</taxon>
        <taxon>Pezizomycotina</taxon>
        <taxon>Dothideomycetes</taxon>
        <taxon>Pleosporomycetidae</taxon>
        <taxon>Pleosporales</taxon>
        <taxon>Diademaceae</taxon>
        <taxon>Clathrospora</taxon>
    </lineage>
</organism>
<name>A0A6A5SQZ5_9PLEO</name>
<reference evidence="2" key="1">
    <citation type="journal article" date="2020" name="Stud. Mycol.">
        <title>101 Dothideomycetes genomes: a test case for predicting lifestyles and emergence of pathogens.</title>
        <authorList>
            <person name="Haridas S."/>
            <person name="Albert R."/>
            <person name="Binder M."/>
            <person name="Bloem J."/>
            <person name="Labutti K."/>
            <person name="Salamov A."/>
            <person name="Andreopoulos B."/>
            <person name="Baker S."/>
            <person name="Barry K."/>
            <person name="Bills G."/>
            <person name="Bluhm B."/>
            <person name="Cannon C."/>
            <person name="Castanera R."/>
            <person name="Culley D."/>
            <person name="Daum C."/>
            <person name="Ezra D."/>
            <person name="Gonzalez J."/>
            <person name="Henrissat B."/>
            <person name="Kuo A."/>
            <person name="Liang C."/>
            <person name="Lipzen A."/>
            <person name="Lutzoni F."/>
            <person name="Magnuson J."/>
            <person name="Mondo S."/>
            <person name="Nolan M."/>
            <person name="Ohm R."/>
            <person name="Pangilinan J."/>
            <person name="Park H.-J."/>
            <person name="Ramirez L."/>
            <person name="Alfaro M."/>
            <person name="Sun H."/>
            <person name="Tritt A."/>
            <person name="Yoshinaga Y."/>
            <person name="Zwiers L.-H."/>
            <person name="Turgeon B."/>
            <person name="Goodwin S."/>
            <person name="Spatafora J."/>
            <person name="Crous P."/>
            <person name="Grigoriev I."/>
        </authorList>
    </citation>
    <scope>NUCLEOTIDE SEQUENCE</scope>
    <source>
        <strain evidence="2">CBS 161.51</strain>
    </source>
</reference>